<dbReference type="EMBL" id="BMAU01021229">
    <property type="protein sequence ID" value="GFY01648.1"/>
    <property type="molecule type" value="Genomic_DNA"/>
</dbReference>
<dbReference type="Proteomes" id="UP000887159">
    <property type="component" value="Unassembled WGS sequence"/>
</dbReference>
<protein>
    <submittedName>
        <fullName evidence="1">Uncharacterized protein</fullName>
    </submittedName>
</protein>
<reference evidence="1" key="1">
    <citation type="submission" date="2020-08" db="EMBL/GenBank/DDBJ databases">
        <title>Multicomponent nature underlies the extraordinary mechanical properties of spider dragline silk.</title>
        <authorList>
            <person name="Kono N."/>
            <person name="Nakamura H."/>
            <person name="Mori M."/>
            <person name="Yoshida Y."/>
            <person name="Ohtoshi R."/>
            <person name="Malay A.D."/>
            <person name="Moran D.A.P."/>
            <person name="Tomita M."/>
            <person name="Numata K."/>
            <person name="Arakawa K."/>
        </authorList>
    </citation>
    <scope>NUCLEOTIDE SEQUENCE</scope>
</reference>
<evidence type="ECO:0000313" key="1">
    <source>
        <dbReference type="EMBL" id="GFY01648.1"/>
    </source>
</evidence>
<organism evidence="1 2">
    <name type="scientific">Trichonephila clavipes</name>
    <name type="common">Golden silk orbweaver</name>
    <name type="synonym">Nephila clavipes</name>
    <dbReference type="NCBI Taxonomy" id="2585209"/>
    <lineage>
        <taxon>Eukaryota</taxon>
        <taxon>Metazoa</taxon>
        <taxon>Ecdysozoa</taxon>
        <taxon>Arthropoda</taxon>
        <taxon>Chelicerata</taxon>
        <taxon>Arachnida</taxon>
        <taxon>Araneae</taxon>
        <taxon>Araneomorphae</taxon>
        <taxon>Entelegynae</taxon>
        <taxon>Araneoidea</taxon>
        <taxon>Nephilidae</taxon>
        <taxon>Trichonephila</taxon>
    </lineage>
</organism>
<comment type="caution">
    <text evidence="1">The sequence shown here is derived from an EMBL/GenBank/DDBJ whole genome shotgun (WGS) entry which is preliminary data.</text>
</comment>
<gene>
    <name evidence="1" type="ORF">TNCV_2608311</name>
</gene>
<evidence type="ECO:0000313" key="2">
    <source>
        <dbReference type="Proteomes" id="UP000887159"/>
    </source>
</evidence>
<keyword evidence="2" id="KW-1185">Reference proteome</keyword>
<proteinExistence type="predicted"/>
<dbReference type="AlphaFoldDB" id="A0A8X6RYT5"/>
<name>A0A8X6RYT5_TRICX</name>
<sequence>MLLLKSLTEFSSATVYVSLIEAHEKHALRNWRNSPLGPKSAEPNSKNVTLGLEEPKKMFQSGGQSDVKPSVLSSQASLVLIYRPISGLRDERLSRLAQPENGVEWKGELLRMPHLASVANPCSRTYKFQTLNS</sequence>
<accession>A0A8X6RYT5</accession>